<gene>
    <name evidence="2" type="ordered locus">Spirs_3349</name>
</gene>
<keyword evidence="1" id="KW-0812">Transmembrane</keyword>
<keyword evidence="3" id="KW-1185">Reference proteome</keyword>
<dbReference type="OrthoDB" id="9800130at2"/>
<evidence type="ECO:0000313" key="2">
    <source>
        <dbReference type="EMBL" id="ADK82443.1"/>
    </source>
</evidence>
<dbReference type="KEGG" id="ssm:Spirs_3349"/>
<dbReference type="HOGENOM" id="CLU_137192_0_0_12"/>
<keyword evidence="1" id="KW-1133">Transmembrane helix</keyword>
<evidence type="ECO:0008006" key="4">
    <source>
        <dbReference type="Google" id="ProtNLM"/>
    </source>
</evidence>
<evidence type="ECO:0000256" key="1">
    <source>
        <dbReference type="SAM" id="Phobius"/>
    </source>
</evidence>
<proteinExistence type="predicted"/>
<evidence type="ECO:0000313" key="3">
    <source>
        <dbReference type="Proteomes" id="UP000002318"/>
    </source>
</evidence>
<dbReference type="RefSeq" id="WP_013255902.1">
    <property type="nucleotide sequence ID" value="NC_014364.1"/>
</dbReference>
<dbReference type="STRING" id="573413.Spirs_3349"/>
<dbReference type="EMBL" id="CP002116">
    <property type="protein sequence ID" value="ADK82443.1"/>
    <property type="molecule type" value="Genomic_DNA"/>
</dbReference>
<dbReference type="AlphaFoldDB" id="E1RAS5"/>
<protein>
    <recommendedName>
        <fullName evidence="4">Transmembrane protein (PGPGW)</fullName>
    </recommendedName>
</protein>
<organism evidence="2 3">
    <name type="scientific">Sediminispirochaeta smaragdinae (strain DSM 11293 / JCM 15392 / SEBR 4228)</name>
    <name type="common">Spirochaeta smaragdinae</name>
    <dbReference type="NCBI Taxonomy" id="573413"/>
    <lineage>
        <taxon>Bacteria</taxon>
        <taxon>Pseudomonadati</taxon>
        <taxon>Spirochaetota</taxon>
        <taxon>Spirochaetia</taxon>
        <taxon>Spirochaetales</taxon>
        <taxon>Spirochaetaceae</taxon>
        <taxon>Sediminispirochaeta</taxon>
    </lineage>
</organism>
<accession>E1RAS5</accession>
<feature type="transmembrane region" description="Helical" evidence="1">
    <location>
        <begin position="68"/>
        <end position="90"/>
    </location>
</feature>
<name>E1RAS5_SEDSS</name>
<dbReference type="eggNOG" id="ENOG5032ZM7">
    <property type="taxonomic scope" value="Bacteria"/>
</dbReference>
<dbReference type="Proteomes" id="UP000002318">
    <property type="component" value="Chromosome"/>
</dbReference>
<reference evidence="2 3" key="1">
    <citation type="journal article" date="2010" name="Stand. Genomic Sci.">
        <title>Complete genome sequence of Spirochaeta smaragdinae type strain (SEBR 4228).</title>
        <authorList>
            <person name="Mavromatis K."/>
            <person name="Yasawong M."/>
            <person name="Chertkov O."/>
            <person name="Lapidus A."/>
            <person name="Lucas S."/>
            <person name="Nolan M."/>
            <person name="Del Rio T.G."/>
            <person name="Tice H."/>
            <person name="Cheng J.F."/>
            <person name="Pitluck S."/>
            <person name="Liolios K."/>
            <person name="Ivanova N."/>
            <person name="Tapia R."/>
            <person name="Han C."/>
            <person name="Bruce D."/>
            <person name="Goodwin L."/>
            <person name="Pati A."/>
            <person name="Chen A."/>
            <person name="Palaniappan K."/>
            <person name="Land M."/>
            <person name="Hauser L."/>
            <person name="Chang Y.J."/>
            <person name="Jeffries C.D."/>
            <person name="Detter J.C."/>
            <person name="Rohde M."/>
            <person name="Brambilla E."/>
            <person name="Spring S."/>
            <person name="Goker M."/>
            <person name="Sikorski J."/>
            <person name="Woyke T."/>
            <person name="Bristow J."/>
            <person name="Eisen J.A."/>
            <person name="Markowitz V."/>
            <person name="Hugenholtz P."/>
            <person name="Klenk H.P."/>
            <person name="Kyrpides N.C."/>
        </authorList>
    </citation>
    <scope>NUCLEOTIDE SEQUENCE [LARGE SCALE GENOMIC DNA]</scope>
    <source>
        <strain evidence="3">DSM 11293 / JCM 15392 / SEBR 4228</strain>
    </source>
</reference>
<feature type="transmembrane region" description="Helical" evidence="1">
    <location>
        <begin position="21"/>
        <end position="47"/>
    </location>
</feature>
<sequence>MIQFEHIAKELADWAAGHAEVLAIVGAVSAFMFIVTLAILPLVILAIPEDYFVKEQQSGWGFGLRHPLLRTLLVIGKNIIGIVLFMAGFIMLFIPGQGLLTILIAITLLNFPGKRNLELRLMKKPKIAKGVGWIRKKKGKKPIILP</sequence>
<keyword evidence="1" id="KW-0472">Membrane</keyword>